<comment type="caution">
    <text evidence="1">The sequence shown here is derived from an EMBL/GenBank/DDBJ whole genome shotgun (WGS) entry which is preliminary data.</text>
</comment>
<sequence length="244" mass="26208">MGTDEGDVVTRAGEVPTDGTVDDLLSRLRDELPRALPTAFTTSGPSPSAGDDVYEAFLFALVLKAARVEGYTVTFDDGFGRAPAVFRLRRSPGRLTTTDTFTHAVLSLPNSRKDPLEVHTGISVVGASKVAHEADVVVLPSAVAQRSRMLGTDPPSSKTIMVVEGKFYRRNPVSLGTGREFLGLGADLQSTKTIFAATVTSMSVVHLLQGKSKLYEVGVLPGRKAEADLQGRFATELRGYRNKR</sequence>
<organism evidence="1 2">
    <name type="scientific">Saccharothrix longispora</name>
    <dbReference type="NCBI Taxonomy" id="33920"/>
    <lineage>
        <taxon>Bacteria</taxon>
        <taxon>Bacillati</taxon>
        <taxon>Actinomycetota</taxon>
        <taxon>Actinomycetes</taxon>
        <taxon>Pseudonocardiales</taxon>
        <taxon>Pseudonocardiaceae</taxon>
        <taxon>Saccharothrix</taxon>
    </lineage>
</organism>
<keyword evidence="2" id="KW-1185">Reference proteome</keyword>
<gene>
    <name evidence="1" type="ORF">J2S66_000149</name>
</gene>
<protein>
    <submittedName>
        <fullName evidence="1">Uncharacterized protein</fullName>
    </submittedName>
</protein>
<dbReference type="Proteomes" id="UP001268819">
    <property type="component" value="Unassembled WGS sequence"/>
</dbReference>
<evidence type="ECO:0000313" key="2">
    <source>
        <dbReference type="Proteomes" id="UP001268819"/>
    </source>
</evidence>
<dbReference type="RefSeq" id="WP_310302373.1">
    <property type="nucleotide sequence ID" value="NZ_BAAAXB010000001.1"/>
</dbReference>
<accession>A0ABU1PMC6</accession>
<reference evidence="1 2" key="1">
    <citation type="submission" date="2023-07" db="EMBL/GenBank/DDBJ databases">
        <title>Sequencing the genomes of 1000 actinobacteria strains.</title>
        <authorList>
            <person name="Klenk H.-P."/>
        </authorList>
    </citation>
    <scope>NUCLEOTIDE SEQUENCE [LARGE SCALE GENOMIC DNA]</scope>
    <source>
        <strain evidence="1 2">DSM 43749</strain>
    </source>
</reference>
<evidence type="ECO:0000313" key="1">
    <source>
        <dbReference type="EMBL" id="MDR6591765.1"/>
    </source>
</evidence>
<name>A0ABU1PMC6_9PSEU</name>
<proteinExistence type="predicted"/>
<dbReference type="EMBL" id="JAVDSG010000001">
    <property type="protein sequence ID" value="MDR6591765.1"/>
    <property type="molecule type" value="Genomic_DNA"/>
</dbReference>